<dbReference type="Proteomes" id="UP000288805">
    <property type="component" value="Unassembled WGS sequence"/>
</dbReference>
<evidence type="ECO:0000313" key="2">
    <source>
        <dbReference type="Proteomes" id="UP000288805"/>
    </source>
</evidence>
<proteinExistence type="predicted"/>
<organism evidence="1 2">
    <name type="scientific">Vitis vinifera</name>
    <name type="common">Grape</name>
    <dbReference type="NCBI Taxonomy" id="29760"/>
    <lineage>
        <taxon>Eukaryota</taxon>
        <taxon>Viridiplantae</taxon>
        <taxon>Streptophyta</taxon>
        <taxon>Embryophyta</taxon>
        <taxon>Tracheophyta</taxon>
        <taxon>Spermatophyta</taxon>
        <taxon>Magnoliopsida</taxon>
        <taxon>eudicotyledons</taxon>
        <taxon>Gunneridae</taxon>
        <taxon>Pentapetalae</taxon>
        <taxon>rosids</taxon>
        <taxon>Vitales</taxon>
        <taxon>Vitaceae</taxon>
        <taxon>Viteae</taxon>
        <taxon>Vitis</taxon>
    </lineage>
</organism>
<accession>A0A438F5Y5</accession>
<sequence length="139" mass="16120">METKQESWDRRFVGSVWRVRNKEWAILPASKTLGRVAILWDALRFKCSEVILGSFSVTVKLESEDDGSFWLSLVNGPSLSRFRKDFWKELQDLSGLTFLKWCVGLDEKEQDGNFSPELATMRSLRKGDLEEVLLKQEVF</sequence>
<dbReference type="AlphaFoldDB" id="A0A438F5Y5"/>
<evidence type="ECO:0000313" key="1">
    <source>
        <dbReference type="EMBL" id="RVW55306.1"/>
    </source>
</evidence>
<evidence type="ECO:0008006" key="3">
    <source>
        <dbReference type="Google" id="ProtNLM"/>
    </source>
</evidence>
<protein>
    <recommendedName>
        <fullName evidence="3">DUF4283 domain-containing protein</fullName>
    </recommendedName>
</protein>
<dbReference type="EMBL" id="QGNW01001118">
    <property type="protein sequence ID" value="RVW55306.1"/>
    <property type="molecule type" value="Genomic_DNA"/>
</dbReference>
<name>A0A438F5Y5_VITVI</name>
<comment type="caution">
    <text evidence="1">The sequence shown here is derived from an EMBL/GenBank/DDBJ whole genome shotgun (WGS) entry which is preliminary data.</text>
</comment>
<gene>
    <name evidence="1" type="ORF">CK203_089046</name>
</gene>
<reference evidence="1 2" key="1">
    <citation type="journal article" date="2018" name="PLoS Genet.">
        <title>Population sequencing reveals clonal diversity and ancestral inbreeding in the grapevine cultivar Chardonnay.</title>
        <authorList>
            <person name="Roach M.J."/>
            <person name="Johnson D.L."/>
            <person name="Bohlmann J."/>
            <person name="van Vuuren H.J."/>
            <person name="Jones S.J."/>
            <person name="Pretorius I.S."/>
            <person name="Schmidt S.A."/>
            <person name="Borneman A.R."/>
        </authorList>
    </citation>
    <scope>NUCLEOTIDE SEQUENCE [LARGE SCALE GENOMIC DNA]</scope>
    <source>
        <strain evidence="2">cv. Chardonnay</strain>
        <tissue evidence="1">Leaf</tissue>
    </source>
</reference>